<evidence type="ECO:0000313" key="2">
    <source>
        <dbReference type="EMBL" id="KAK3683468.1"/>
    </source>
</evidence>
<reference evidence="2" key="1">
    <citation type="journal article" date="2023" name="Mol. Phylogenet. Evol.">
        <title>Genome-scale phylogeny and comparative genomics of the fungal order Sordariales.</title>
        <authorList>
            <person name="Hensen N."/>
            <person name="Bonometti L."/>
            <person name="Westerberg I."/>
            <person name="Brannstrom I.O."/>
            <person name="Guillou S."/>
            <person name="Cros-Aarteil S."/>
            <person name="Calhoun S."/>
            <person name="Haridas S."/>
            <person name="Kuo A."/>
            <person name="Mondo S."/>
            <person name="Pangilinan J."/>
            <person name="Riley R."/>
            <person name="LaButti K."/>
            <person name="Andreopoulos B."/>
            <person name="Lipzen A."/>
            <person name="Chen C."/>
            <person name="Yan M."/>
            <person name="Daum C."/>
            <person name="Ng V."/>
            <person name="Clum A."/>
            <person name="Steindorff A."/>
            <person name="Ohm R.A."/>
            <person name="Martin F."/>
            <person name="Silar P."/>
            <person name="Natvig D.O."/>
            <person name="Lalanne C."/>
            <person name="Gautier V."/>
            <person name="Ament-Velasquez S.L."/>
            <person name="Kruys A."/>
            <person name="Hutchinson M.I."/>
            <person name="Powell A.J."/>
            <person name="Barry K."/>
            <person name="Miller A.N."/>
            <person name="Grigoriev I.V."/>
            <person name="Debuchy R."/>
            <person name="Gladieux P."/>
            <person name="Hiltunen Thoren M."/>
            <person name="Johannesson H."/>
        </authorList>
    </citation>
    <scope>NUCLEOTIDE SEQUENCE</scope>
    <source>
        <strain evidence="2">CBS 314.62</strain>
    </source>
</reference>
<gene>
    <name evidence="2" type="ORF">B0T22DRAFT_248120</name>
</gene>
<feature type="compositionally biased region" description="Polar residues" evidence="1">
    <location>
        <begin position="246"/>
        <end position="257"/>
    </location>
</feature>
<dbReference type="Proteomes" id="UP001270362">
    <property type="component" value="Unassembled WGS sequence"/>
</dbReference>
<evidence type="ECO:0000313" key="3">
    <source>
        <dbReference type="Proteomes" id="UP001270362"/>
    </source>
</evidence>
<dbReference type="AlphaFoldDB" id="A0AAE0X2V4"/>
<protein>
    <submittedName>
        <fullName evidence="2">Uncharacterized protein</fullName>
    </submittedName>
</protein>
<reference evidence="2" key="2">
    <citation type="submission" date="2023-06" db="EMBL/GenBank/DDBJ databases">
        <authorList>
            <consortium name="Lawrence Berkeley National Laboratory"/>
            <person name="Haridas S."/>
            <person name="Hensen N."/>
            <person name="Bonometti L."/>
            <person name="Westerberg I."/>
            <person name="Brannstrom I.O."/>
            <person name="Guillou S."/>
            <person name="Cros-Aarteil S."/>
            <person name="Calhoun S."/>
            <person name="Kuo A."/>
            <person name="Mondo S."/>
            <person name="Pangilinan J."/>
            <person name="Riley R."/>
            <person name="Labutti K."/>
            <person name="Andreopoulos B."/>
            <person name="Lipzen A."/>
            <person name="Chen C."/>
            <person name="Yanf M."/>
            <person name="Daum C."/>
            <person name="Ng V."/>
            <person name="Clum A."/>
            <person name="Steindorff A."/>
            <person name="Ohm R."/>
            <person name="Martin F."/>
            <person name="Silar P."/>
            <person name="Natvig D."/>
            <person name="Lalanne C."/>
            <person name="Gautier V."/>
            <person name="Ament-Velasquez S.L."/>
            <person name="Kruys A."/>
            <person name="Hutchinson M.I."/>
            <person name="Powell A.J."/>
            <person name="Barry K."/>
            <person name="Miller A.N."/>
            <person name="Grigoriev I.V."/>
            <person name="Debuchy R."/>
            <person name="Gladieux P."/>
            <person name="Thoren M.H."/>
            <person name="Johannesson H."/>
        </authorList>
    </citation>
    <scope>NUCLEOTIDE SEQUENCE</scope>
    <source>
        <strain evidence="2">CBS 314.62</strain>
    </source>
</reference>
<keyword evidence="3" id="KW-1185">Reference proteome</keyword>
<evidence type="ECO:0000256" key="1">
    <source>
        <dbReference type="SAM" id="MobiDB-lite"/>
    </source>
</evidence>
<name>A0AAE0X2V4_9PEZI</name>
<organism evidence="2 3">
    <name type="scientific">Podospora appendiculata</name>
    <dbReference type="NCBI Taxonomy" id="314037"/>
    <lineage>
        <taxon>Eukaryota</taxon>
        <taxon>Fungi</taxon>
        <taxon>Dikarya</taxon>
        <taxon>Ascomycota</taxon>
        <taxon>Pezizomycotina</taxon>
        <taxon>Sordariomycetes</taxon>
        <taxon>Sordariomycetidae</taxon>
        <taxon>Sordariales</taxon>
        <taxon>Podosporaceae</taxon>
        <taxon>Podospora</taxon>
    </lineage>
</organism>
<dbReference type="EMBL" id="JAULSO010000004">
    <property type="protein sequence ID" value="KAK3683468.1"/>
    <property type="molecule type" value="Genomic_DNA"/>
</dbReference>
<comment type="caution">
    <text evidence="2">The sequence shown here is derived from an EMBL/GenBank/DDBJ whole genome shotgun (WGS) entry which is preliminary data.</text>
</comment>
<accession>A0AAE0X2V4</accession>
<proteinExistence type="predicted"/>
<sequence>MRFKRDGRGSRQSMNECYGFHKEASKTIVDVNVDYSRLLFCFSTCKCLTKHHGQIYYEIDVIDGWPTRSMPPSFSRHKLSRLCCFPCPSRAAPQKPQAPSSALVVGRYVGSSRCSPVHSLTQTCTSLLVESAGQDHLILSHHDFITGHSGGKPHGKGGCLPPVSSFQLNSDSIERRPYLDLTSAGRSCLGSSSIAPGPQRSSLRCRCCCLQDMQRETSQCKIQAAASEKCVIDNYYLSSPYTTLAGQGRHTNSQTSEAMGGSRWKAAKNQT</sequence>
<feature type="region of interest" description="Disordered" evidence="1">
    <location>
        <begin position="246"/>
        <end position="271"/>
    </location>
</feature>